<keyword evidence="3" id="KW-1185">Reference proteome</keyword>
<sequence>MEFLILLIICTSTVFSGIVPESVKFTAEDARVRRDSVSYSTSVIHDNPRYPDQHAESSIKVDFQTNQQVKKPAIKRPKTSSDQIPLQQTFVPQKVDRYQQDNNQFNTPQSQSFNVGYSVRFNDKPSKFPQQTFQNTDIITGSRNNAVQKPNDDFDAQEFVNNALIDIKKQKISGIKPKYNKHYVKDDTKNFISNLAPKTQQYLSYLGEPKPVASSNTRFRQHLLPKVKPLTESLTSSWTNLSPTVEIYHSKDLLQNNLKQGARHFNHNSALGKTEEFDFSNVLEALNGNNNNNLYNNLKTTEETLIPLAHKANINPYTPLQILSAKQIQFPQSPSESIQTHTVQKHNLPVDTSLLRDPVLTVSNKNVAANEHTLPIQFDTTLLEAMQQKLNSNQDITKEHRQNNLENVQMHTPLGMHHIHLNGNSQPTFVLNNENFDQYFNRYLESIQPQETQVKHLVIPFQGGNFHPLSNAAKDIEIDLRPPPININRTSRLFSG</sequence>
<evidence type="ECO:0000313" key="2">
    <source>
        <dbReference type="EMBL" id="KAK4886731.1"/>
    </source>
</evidence>
<accession>A0AAN7PQK5</accession>
<reference evidence="3" key="1">
    <citation type="submission" date="2023-01" db="EMBL/GenBank/DDBJ databases">
        <title>Key to firefly adult light organ development and bioluminescence: homeobox transcription factors regulate luciferase expression and transportation to peroxisome.</title>
        <authorList>
            <person name="Fu X."/>
        </authorList>
    </citation>
    <scope>NUCLEOTIDE SEQUENCE [LARGE SCALE GENOMIC DNA]</scope>
</reference>
<proteinExistence type="predicted"/>
<comment type="caution">
    <text evidence="2">The sequence shown here is derived from an EMBL/GenBank/DDBJ whole genome shotgun (WGS) entry which is preliminary data.</text>
</comment>
<organism evidence="2 3">
    <name type="scientific">Aquatica leii</name>
    <dbReference type="NCBI Taxonomy" id="1421715"/>
    <lineage>
        <taxon>Eukaryota</taxon>
        <taxon>Metazoa</taxon>
        <taxon>Ecdysozoa</taxon>
        <taxon>Arthropoda</taxon>
        <taxon>Hexapoda</taxon>
        <taxon>Insecta</taxon>
        <taxon>Pterygota</taxon>
        <taxon>Neoptera</taxon>
        <taxon>Endopterygota</taxon>
        <taxon>Coleoptera</taxon>
        <taxon>Polyphaga</taxon>
        <taxon>Elateriformia</taxon>
        <taxon>Elateroidea</taxon>
        <taxon>Lampyridae</taxon>
        <taxon>Luciolinae</taxon>
        <taxon>Aquatica</taxon>
    </lineage>
</organism>
<dbReference type="AlphaFoldDB" id="A0AAN7PQK5"/>
<evidence type="ECO:0000313" key="3">
    <source>
        <dbReference type="Proteomes" id="UP001353858"/>
    </source>
</evidence>
<feature type="signal peptide" evidence="1">
    <location>
        <begin position="1"/>
        <end position="16"/>
    </location>
</feature>
<dbReference type="Proteomes" id="UP001353858">
    <property type="component" value="Unassembled WGS sequence"/>
</dbReference>
<dbReference type="EMBL" id="JARPUR010000001">
    <property type="protein sequence ID" value="KAK4886731.1"/>
    <property type="molecule type" value="Genomic_DNA"/>
</dbReference>
<feature type="chain" id="PRO_5042935295" evidence="1">
    <location>
        <begin position="17"/>
        <end position="496"/>
    </location>
</feature>
<keyword evidence="1" id="KW-0732">Signal</keyword>
<gene>
    <name evidence="2" type="ORF">RN001_003002</name>
</gene>
<name>A0AAN7PQK5_9COLE</name>
<protein>
    <submittedName>
        <fullName evidence="2">Uncharacterized protein</fullName>
    </submittedName>
</protein>
<evidence type="ECO:0000256" key="1">
    <source>
        <dbReference type="SAM" id="SignalP"/>
    </source>
</evidence>